<name>M1ZUE9_CLOBO</name>
<feature type="non-terminal residue" evidence="2">
    <location>
        <position position="119"/>
    </location>
</feature>
<reference evidence="2 3" key="1">
    <citation type="submission" date="2012-10" db="EMBL/GenBank/DDBJ databases">
        <authorList>
            <person name="Strain E.A."/>
            <person name="Brown E."/>
            <person name="Allard M.W."/>
            <person name="Gonzalez-Escalona N."/>
            <person name="Timme R."/>
        </authorList>
    </citation>
    <scope>NUCLEOTIDE SEQUENCE [LARGE SCALE GENOMIC DNA]</scope>
    <source>
        <strain evidence="2 3">CFSAN001627</strain>
    </source>
</reference>
<dbReference type="Pfam" id="PF05228">
    <property type="entry name" value="CHASE4"/>
    <property type="match status" value="1"/>
</dbReference>
<evidence type="ECO:0000313" key="3">
    <source>
        <dbReference type="Proteomes" id="UP000011944"/>
    </source>
</evidence>
<dbReference type="Proteomes" id="UP000011944">
    <property type="component" value="Unassembled WGS sequence"/>
</dbReference>
<sequence length="119" mass="14337">MKLYKKSLTIILLIFLVSIIITSILSKTYIIKKFNNIEIKYNVYKTEHLLKLINKDIQNIYNLNKDYAMWDDTYKFINDKNDNYIETILKGSSIFKKFNIDLILFVNKNNDVVFEQYYN</sequence>
<comment type="caution">
    <text evidence="2">The sequence shown here is derived from an EMBL/GenBank/DDBJ whole genome shotgun (WGS) entry which is preliminary data.</text>
</comment>
<organism evidence="2 3">
    <name type="scientific">Clostridium botulinum CFSAN001627</name>
    <dbReference type="NCBI Taxonomy" id="1232189"/>
    <lineage>
        <taxon>Bacteria</taxon>
        <taxon>Bacillati</taxon>
        <taxon>Bacillota</taxon>
        <taxon>Clostridia</taxon>
        <taxon>Eubacteriales</taxon>
        <taxon>Clostridiaceae</taxon>
        <taxon>Clostridium</taxon>
    </lineage>
</organism>
<feature type="domain" description="CHASE4" evidence="1">
    <location>
        <begin position="53"/>
        <end position="114"/>
    </location>
</feature>
<evidence type="ECO:0000313" key="2">
    <source>
        <dbReference type="EMBL" id="EKN43482.1"/>
    </source>
</evidence>
<dbReference type="EMBL" id="AMXI01000013">
    <property type="protein sequence ID" value="EKN43482.1"/>
    <property type="molecule type" value="Genomic_DNA"/>
</dbReference>
<accession>M1ZUE9</accession>
<dbReference type="InterPro" id="IPR007892">
    <property type="entry name" value="CHASE4"/>
</dbReference>
<protein>
    <submittedName>
        <fullName evidence="2">Signaling protein</fullName>
    </submittedName>
</protein>
<evidence type="ECO:0000259" key="1">
    <source>
        <dbReference type="Pfam" id="PF05228"/>
    </source>
</evidence>
<proteinExistence type="predicted"/>
<dbReference type="AlphaFoldDB" id="M1ZUE9"/>
<reference evidence="2 3" key="2">
    <citation type="submission" date="2013-03" db="EMBL/GenBank/DDBJ databases">
        <title>Diversity in Clostridium botulinum.</title>
        <authorList>
            <person name="Timme R.E."/>
            <person name="Allard M."/>
            <person name="Luo Y."/>
            <person name="Strain E."/>
            <person name="Gonzalez-Escalona N."/>
            <person name="Brown E."/>
        </authorList>
    </citation>
    <scope>NUCLEOTIDE SEQUENCE [LARGE SCALE GENOMIC DNA]</scope>
    <source>
        <strain evidence="2 3">CFSAN001627</strain>
    </source>
</reference>
<gene>
    <name evidence="2" type="ORF">CFSAN001627_00200</name>
</gene>